<protein>
    <submittedName>
        <fullName evidence="2">Acyl-protein synthetase, LuxE</fullName>
    </submittedName>
</protein>
<dbReference type="Pfam" id="PF04443">
    <property type="entry name" value="LuxE"/>
    <property type="match status" value="1"/>
</dbReference>
<sequence length="360" mass="39872">MNETHIIQALLIFLQHEEASDDDFNQLALEIFAYQFAHNQPYRRFAIQRGRTPLTVKSWRNIPAIPINAFKDLTLSCRPIDQIAEIFMTSGTTGTVKGCSYHPTLEVWKKSMLLNFRRRFMAGSERIRMGILFPDTMAMPNSSLATYLDLAMQECGTPDSEVMVGEHGLDIDRLFSALEQAEASGEPYALLGASYSFVHLLDEMQRQQRRFALPAGSRILDTGGFKGQSREIGADEFYASLSHAFGIPRSHCINMYGMTEISTQFYDAGNERCPPVKSGPHWIRTRVVNPLTGDDVPDGEVGVLVHHDLAHFNSVSALLTEDAGVMVHGGFHLLGRVTGADAKGCSLTMEAFLASAQAPL</sequence>
<organism evidence="2 3">
    <name type="scientific">Candidatus Pantoea symbiotica</name>
    <dbReference type="NCBI Taxonomy" id="1884370"/>
    <lineage>
        <taxon>Bacteria</taxon>
        <taxon>Pseudomonadati</taxon>
        <taxon>Pseudomonadota</taxon>
        <taxon>Gammaproteobacteria</taxon>
        <taxon>Enterobacterales</taxon>
        <taxon>Erwiniaceae</taxon>
        <taxon>Pantoea</taxon>
    </lineage>
</organism>
<reference evidence="2 3" key="1">
    <citation type="submission" date="2016-10" db="EMBL/GenBank/DDBJ databases">
        <authorList>
            <person name="Varghese N."/>
            <person name="Submissions S."/>
        </authorList>
    </citation>
    <scope>NUCLEOTIDE SEQUENCE [LARGE SCALE GENOMIC DNA]</scope>
    <source>
        <strain evidence="2 3">YR512</strain>
    </source>
</reference>
<name>A0A1I4D5R0_9GAMM</name>
<dbReference type="InterPro" id="IPR007534">
    <property type="entry name" value="LuxE"/>
</dbReference>
<dbReference type="RefSeq" id="WP_008110645.1">
    <property type="nucleotide sequence ID" value="NZ_FOSD01000011.1"/>
</dbReference>
<accession>A0A1I4D5R0</accession>
<gene>
    <name evidence="2" type="ORF">SAMN05518863_111127</name>
</gene>
<dbReference type="Gene3D" id="3.40.50.12780">
    <property type="entry name" value="N-terminal domain of ligase-like"/>
    <property type="match status" value="1"/>
</dbReference>
<evidence type="ECO:0000313" key="3">
    <source>
        <dbReference type="Proteomes" id="UP000198841"/>
    </source>
</evidence>
<dbReference type="EMBL" id="FOSD01000011">
    <property type="protein sequence ID" value="SFK88149.1"/>
    <property type="molecule type" value="Genomic_DNA"/>
</dbReference>
<dbReference type="PROSITE" id="PS00455">
    <property type="entry name" value="AMP_BINDING"/>
    <property type="match status" value="1"/>
</dbReference>
<dbReference type="SUPFAM" id="SSF56801">
    <property type="entry name" value="Acetyl-CoA synthetase-like"/>
    <property type="match status" value="1"/>
</dbReference>
<proteinExistence type="predicted"/>
<evidence type="ECO:0000313" key="2">
    <source>
        <dbReference type="EMBL" id="SFK88149.1"/>
    </source>
</evidence>
<dbReference type="Proteomes" id="UP000198841">
    <property type="component" value="Unassembled WGS sequence"/>
</dbReference>
<dbReference type="InterPro" id="IPR042099">
    <property type="entry name" value="ANL_N_sf"/>
</dbReference>
<evidence type="ECO:0000259" key="1">
    <source>
        <dbReference type="Pfam" id="PF04443"/>
    </source>
</evidence>
<feature type="domain" description="Acyl-protein synthetase LuxE" evidence="1">
    <location>
        <begin position="17"/>
        <end position="351"/>
    </location>
</feature>
<comment type="caution">
    <text evidence="2">The sequence shown here is derived from an EMBL/GenBank/DDBJ whole genome shotgun (WGS) entry which is preliminary data.</text>
</comment>
<dbReference type="InterPro" id="IPR020845">
    <property type="entry name" value="AMP-binding_CS"/>
</dbReference>
<keyword evidence="3" id="KW-1185">Reference proteome</keyword>